<evidence type="ECO:0000313" key="2">
    <source>
        <dbReference type="EMBL" id="SFJ86352.1"/>
    </source>
</evidence>
<organism evidence="2 3">
    <name type="scientific">Pseudovibrio ascidiaceicola</name>
    <dbReference type="NCBI Taxonomy" id="285279"/>
    <lineage>
        <taxon>Bacteria</taxon>
        <taxon>Pseudomonadati</taxon>
        <taxon>Pseudomonadota</taxon>
        <taxon>Alphaproteobacteria</taxon>
        <taxon>Hyphomicrobiales</taxon>
        <taxon>Stappiaceae</taxon>
        <taxon>Pseudovibrio</taxon>
    </lineage>
</organism>
<feature type="domain" description="GyrI-like small molecule binding" evidence="1">
    <location>
        <begin position="21"/>
        <end position="198"/>
    </location>
</feature>
<reference evidence="2 3" key="1">
    <citation type="submission" date="2016-10" db="EMBL/GenBank/DDBJ databases">
        <authorList>
            <person name="Varghese N."/>
            <person name="Submissions S."/>
        </authorList>
    </citation>
    <scope>NUCLEOTIDE SEQUENCE [LARGE SCALE GENOMIC DNA]</scope>
    <source>
        <strain evidence="2 3">DSM 16392</strain>
    </source>
</reference>
<comment type="caution">
    <text evidence="2">The sequence shown here is derived from an EMBL/GenBank/DDBJ whole genome shotgun (WGS) entry which is preliminary data.</text>
</comment>
<evidence type="ECO:0000313" key="3">
    <source>
        <dbReference type="Proteomes" id="UP000199598"/>
    </source>
</evidence>
<dbReference type="Proteomes" id="UP000199598">
    <property type="component" value="Unassembled WGS sequence"/>
</dbReference>
<keyword evidence="3" id="KW-1185">Reference proteome</keyword>
<sequence length="201" mass="23266">MTTTDFRDRLYDLYRPPSDHFSFVDVPDMQFAVIDGSGNPEGASFAQAIKWLFTVIYPIKRDAKKRMGKRFAEPPLECLWWADDMNDLITGNRDKLKWRLMIVLPHWTDDALFAQGVETAVGRLGEKPATLRREIMTEGRSVQILHKGPYEDLRNISAKLYQEFLPENGLKPNGHHHEIYLDDATRTAPEKRKTIIRQPVI</sequence>
<dbReference type="Gene3D" id="3.20.80.10">
    <property type="entry name" value="Regulatory factor, effector binding domain"/>
    <property type="match status" value="1"/>
</dbReference>
<accession>A0A1I3UTU2</accession>
<proteinExistence type="predicted"/>
<gene>
    <name evidence="2" type="ORF">SAMN04488518_10126</name>
</gene>
<evidence type="ECO:0000259" key="1">
    <source>
        <dbReference type="Pfam" id="PF06445"/>
    </source>
</evidence>
<dbReference type="EMBL" id="FOSK01000001">
    <property type="protein sequence ID" value="SFJ86352.1"/>
    <property type="molecule type" value="Genomic_DNA"/>
</dbReference>
<dbReference type="InterPro" id="IPR029442">
    <property type="entry name" value="GyrI-like"/>
</dbReference>
<dbReference type="InterPro" id="IPR011256">
    <property type="entry name" value="Reg_factor_effector_dom_sf"/>
</dbReference>
<protein>
    <recommendedName>
        <fullName evidence="1">GyrI-like small molecule binding domain-containing protein</fullName>
    </recommendedName>
</protein>
<dbReference type="Pfam" id="PF06445">
    <property type="entry name" value="GyrI-like"/>
    <property type="match status" value="1"/>
</dbReference>
<dbReference type="RefSeq" id="WP_093515854.1">
    <property type="nucleotide sequence ID" value="NZ_FOSK01000001.1"/>
</dbReference>
<name>A0A1I3UTU2_9HYPH</name>
<dbReference type="SUPFAM" id="SSF55136">
    <property type="entry name" value="Probable bacterial effector-binding domain"/>
    <property type="match status" value="1"/>
</dbReference>